<keyword evidence="3" id="KW-1185">Reference proteome</keyword>
<organism evidence="2 3">
    <name type="scientific">Erwinia aeris</name>
    <dbReference type="NCBI Taxonomy" id="3239803"/>
    <lineage>
        <taxon>Bacteria</taxon>
        <taxon>Pseudomonadati</taxon>
        <taxon>Pseudomonadota</taxon>
        <taxon>Gammaproteobacteria</taxon>
        <taxon>Enterobacterales</taxon>
        <taxon>Erwiniaceae</taxon>
        <taxon>Erwinia</taxon>
    </lineage>
</organism>
<accession>A0ABV4E9U0</accession>
<dbReference type="RefSeq" id="WP_253454399.1">
    <property type="nucleotide sequence ID" value="NZ_JBGFFX010000009.1"/>
</dbReference>
<proteinExistence type="predicted"/>
<evidence type="ECO:0000256" key="1">
    <source>
        <dbReference type="SAM" id="MobiDB-lite"/>
    </source>
</evidence>
<feature type="compositionally biased region" description="Low complexity" evidence="1">
    <location>
        <begin position="55"/>
        <end position="73"/>
    </location>
</feature>
<comment type="caution">
    <text evidence="2">The sequence shown here is derived from an EMBL/GenBank/DDBJ whole genome shotgun (WGS) entry which is preliminary data.</text>
</comment>
<reference evidence="2 3" key="1">
    <citation type="submission" date="2024-07" db="EMBL/GenBank/DDBJ databases">
        <authorList>
            <person name="Hebao G."/>
        </authorList>
    </citation>
    <scope>NUCLEOTIDE SEQUENCE [LARGE SCALE GENOMIC DNA]</scope>
    <source>
        <strain evidence="2 3">ACCC 02193</strain>
    </source>
</reference>
<protein>
    <submittedName>
        <fullName evidence="2">Uncharacterized protein</fullName>
    </submittedName>
</protein>
<dbReference type="PROSITE" id="PS51257">
    <property type="entry name" value="PROKAR_LIPOPROTEIN"/>
    <property type="match status" value="1"/>
</dbReference>
<evidence type="ECO:0000313" key="3">
    <source>
        <dbReference type="Proteomes" id="UP001565243"/>
    </source>
</evidence>
<dbReference type="Proteomes" id="UP001565243">
    <property type="component" value="Unassembled WGS sequence"/>
</dbReference>
<feature type="region of interest" description="Disordered" evidence="1">
    <location>
        <begin position="27"/>
        <end position="81"/>
    </location>
</feature>
<feature type="compositionally biased region" description="Low complexity" evidence="1">
    <location>
        <begin position="37"/>
        <end position="46"/>
    </location>
</feature>
<gene>
    <name evidence="2" type="ORF">AB6T85_14910</name>
</gene>
<evidence type="ECO:0000313" key="2">
    <source>
        <dbReference type="EMBL" id="MEY8771687.1"/>
    </source>
</evidence>
<dbReference type="EMBL" id="JBGFFX010000009">
    <property type="protein sequence ID" value="MEY8771687.1"/>
    <property type="molecule type" value="Genomic_DNA"/>
</dbReference>
<name>A0ABV4E9U0_9GAMM</name>
<sequence length="81" mass="7948">MRELSLNEMDVVAGGFSIGSCSIGGSYSSTHDGHGGSSTSVSVHAGCGINAPDAGRGNSGNSGKSHSGRNGNSKSDRGGKH</sequence>